<organism evidence="1 2">
    <name type="scientific">Funneliformis mosseae</name>
    <name type="common">Endomycorrhizal fungus</name>
    <name type="synonym">Glomus mosseae</name>
    <dbReference type="NCBI Taxonomy" id="27381"/>
    <lineage>
        <taxon>Eukaryota</taxon>
        <taxon>Fungi</taxon>
        <taxon>Fungi incertae sedis</taxon>
        <taxon>Mucoromycota</taxon>
        <taxon>Glomeromycotina</taxon>
        <taxon>Glomeromycetes</taxon>
        <taxon>Glomerales</taxon>
        <taxon>Glomeraceae</taxon>
        <taxon>Funneliformis</taxon>
    </lineage>
</organism>
<dbReference type="EMBL" id="CAJVPP010014921">
    <property type="protein sequence ID" value="CAG8725530.1"/>
    <property type="molecule type" value="Genomic_DNA"/>
</dbReference>
<name>A0A9N9NDX9_FUNMO</name>
<sequence length="43" mass="5095">MSSNPNRVFNIILNFGAPSPRIVNQRRQRRRIAHGTQRRNTTY</sequence>
<reference evidence="1" key="1">
    <citation type="submission" date="2021-06" db="EMBL/GenBank/DDBJ databases">
        <authorList>
            <person name="Kallberg Y."/>
            <person name="Tangrot J."/>
            <person name="Rosling A."/>
        </authorList>
    </citation>
    <scope>NUCLEOTIDE SEQUENCE</scope>
    <source>
        <strain evidence="1">87-6 pot B 2015</strain>
    </source>
</reference>
<evidence type="ECO:0000313" key="2">
    <source>
        <dbReference type="Proteomes" id="UP000789375"/>
    </source>
</evidence>
<gene>
    <name evidence="1" type="ORF">FMOSSE_LOCUS15310</name>
</gene>
<dbReference type="Proteomes" id="UP000789375">
    <property type="component" value="Unassembled WGS sequence"/>
</dbReference>
<proteinExistence type="predicted"/>
<accession>A0A9N9NDX9</accession>
<feature type="non-terminal residue" evidence="1">
    <location>
        <position position="43"/>
    </location>
</feature>
<dbReference type="AlphaFoldDB" id="A0A9N9NDX9"/>
<protein>
    <submittedName>
        <fullName evidence="1">11205_t:CDS:1</fullName>
    </submittedName>
</protein>
<keyword evidence="2" id="KW-1185">Reference proteome</keyword>
<comment type="caution">
    <text evidence="1">The sequence shown here is derived from an EMBL/GenBank/DDBJ whole genome shotgun (WGS) entry which is preliminary data.</text>
</comment>
<evidence type="ECO:0000313" key="1">
    <source>
        <dbReference type="EMBL" id="CAG8725530.1"/>
    </source>
</evidence>